<sequence>MGSKRRLDSIDRQIIAMLARAPQTSNRDIAAELGVAESTISVRVDALVRDKVIKLSVQQNIIKAGYGVLGWIDVSCAFADAERIAAEIGKIETVFSISLFFENPFLQIMVFAQGTADIRDLVENRIGVIAGVDAVAADVSIGEACIKQGIASL</sequence>
<reference evidence="6" key="1">
    <citation type="submission" date="2015-11" db="EMBL/GenBank/DDBJ databases">
        <title>Complete genome sequence of a polyethylene-glycol degrader Sphingopyxis macrogoltabida 203N (NBRC 111659).</title>
        <authorList>
            <person name="Yoshiyuki O."/>
            <person name="Shouta N."/>
            <person name="Nagata Y."/>
            <person name="Numata M."/>
            <person name="Tsuchikane K."/>
            <person name="Hosoyama A."/>
            <person name="Yamazoe A."/>
            <person name="Tsuda M."/>
            <person name="Fujita N."/>
            <person name="Kawai F."/>
        </authorList>
    </citation>
    <scope>NUCLEOTIDE SEQUENCE [LARGE SCALE GENOMIC DNA]</scope>
    <source>
        <strain evidence="6">203N</strain>
    </source>
</reference>
<dbReference type="SUPFAM" id="SSF46785">
    <property type="entry name" value="Winged helix' DNA-binding domain"/>
    <property type="match status" value="1"/>
</dbReference>
<accession>A0AAC9AUJ0</accession>
<evidence type="ECO:0000313" key="6">
    <source>
        <dbReference type="Proteomes" id="UP000076088"/>
    </source>
</evidence>
<evidence type="ECO:0000313" key="5">
    <source>
        <dbReference type="EMBL" id="AMU88668.1"/>
    </source>
</evidence>
<dbReference type="SMART" id="SM00344">
    <property type="entry name" value="HTH_ASNC"/>
    <property type="match status" value="1"/>
</dbReference>
<dbReference type="PANTHER" id="PTHR30154">
    <property type="entry name" value="LEUCINE-RESPONSIVE REGULATORY PROTEIN"/>
    <property type="match status" value="1"/>
</dbReference>
<dbReference type="RefSeq" id="WP_054728693.1">
    <property type="nucleotide sequence ID" value="NZ_CP009429.1"/>
</dbReference>
<proteinExistence type="predicted"/>
<feature type="domain" description="HTH asnC-type" evidence="4">
    <location>
        <begin position="7"/>
        <end position="67"/>
    </location>
</feature>
<dbReference type="GO" id="GO:0043200">
    <property type="term" value="P:response to amino acid"/>
    <property type="evidence" value="ECO:0007669"/>
    <property type="project" value="TreeGrafter"/>
</dbReference>
<dbReference type="InterPro" id="IPR000485">
    <property type="entry name" value="AsnC-type_HTH_dom"/>
</dbReference>
<evidence type="ECO:0000256" key="1">
    <source>
        <dbReference type="ARBA" id="ARBA00023015"/>
    </source>
</evidence>
<dbReference type="GO" id="GO:0005829">
    <property type="term" value="C:cytosol"/>
    <property type="evidence" value="ECO:0007669"/>
    <property type="project" value="TreeGrafter"/>
</dbReference>
<dbReference type="PANTHER" id="PTHR30154:SF34">
    <property type="entry name" value="TRANSCRIPTIONAL REGULATOR AZLB"/>
    <property type="match status" value="1"/>
</dbReference>
<keyword evidence="2" id="KW-0238">DNA-binding</keyword>
<dbReference type="PROSITE" id="PS50956">
    <property type="entry name" value="HTH_ASNC_2"/>
    <property type="match status" value="1"/>
</dbReference>
<dbReference type="KEGG" id="smaz:LH19_13540"/>
<evidence type="ECO:0000259" key="4">
    <source>
        <dbReference type="PROSITE" id="PS50956"/>
    </source>
</evidence>
<dbReference type="InterPro" id="IPR019888">
    <property type="entry name" value="Tscrpt_reg_AsnC-like"/>
</dbReference>
<keyword evidence="3" id="KW-0804">Transcription</keyword>
<reference evidence="5 6" key="2">
    <citation type="journal article" date="2016" name="Genome Announc.">
        <title>Complete Genome Sequence of Sphingopyxis macrogoltabida Strain 203N (NBRC 111659), a Polyethylene Glycol Degrader.</title>
        <authorList>
            <person name="Ohtsubo Y."/>
            <person name="Nonoyama S."/>
            <person name="Nagata Y."/>
            <person name="Numata M."/>
            <person name="Tsuchikane K."/>
            <person name="Hosoyama A."/>
            <person name="Yamazoe A."/>
            <person name="Tsuda M."/>
            <person name="Fujita N."/>
            <person name="Kawai F."/>
        </authorList>
    </citation>
    <scope>NUCLEOTIDE SEQUENCE [LARGE SCALE GENOMIC DNA]</scope>
    <source>
        <strain evidence="5 6">203N</strain>
    </source>
</reference>
<dbReference type="AlphaFoldDB" id="A0AAC9AUJ0"/>
<dbReference type="GO" id="GO:0043565">
    <property type="term" value="F:sequence-specific DNA binding"/>
    <property type="evidence" value="ECO:0007669"/>
    <property type="project" value="InterPro"/>
</dbReference>
<gene>
    <name evidence="5" type="ORF">ATM17_06380</name>
</gene>
<protein>
    <recommendedName>
        <fullName evidence="4">HTH asnC-type domain-containing protein</fullName>
    </recommendedName>
</protein>
<dbReference type="Gene3D" id="1.10.10.10">
    <property type="entry name" value="Winged helix-like DNA-binding domain superfamily/Winged helix DNA-binding domain"/>
    <property type="match status" value="1"/>
</dbReference>
<name>A0AAC9AUJ0_SPHMC</name>
<organism evidence="5 6">
    <name type="scientific">Sphingopyxis macrogoltabida</name>
    <name type="common">Sphingomonas macrogoltabidus</name>
    <dbReference type="NCBI Taxonomy" id="33050"/>
    <lineage>
        <taxon>Bacteria</taxon>
        <taxon>Pseudomonadati</taxon>
        <taxon>Pseudomonadota</taxon>
        <taxon>Alphaproteobacteria</taxon>
        <taxon>Sphingomonadales</taxon>
        <taxon>Sphingomonadaceae</taxon>
        <taxon>Sphingopyxis</taxon>
    </lineage>
</organism>
<dbReference type="InterPro" id="IPR036388">
    <property type="entry name" value="WH-like_DNA-bd_sf"/>
</dbReference>
<dbReference type="EMBL" id="CP013344">
    <property type="protein sequence ID" value="AMU88668.1"/>
    <property type="molecule type" value="Genomic_DNA"/>
</dbReference>
<evidence type="ECO:0000256" key="2">
    <source>
        <dbReference type="ARBA" id="ARBA00023125"/>
    </source>
</evidence>
<dbReference type="Proteomes" id="UP000076088">
    <property type="component" value="Chromosome"/>
</dbReference>
<keyword evidence="6" id="KW-1185">Reference proteome</keyword>
<evidence type="ECO:0000256" key="3">
    <source>
        <dbReference type="ARBA" id="ARBA00023163"/>
    </source>
</evidence>
<dbReference type="InterPro" id="IPR036390">
    <property type="entry name" value="WH_DNA-bd_sf"/>
</dbReference>
<keyword evidence="1" id="KW-0805">Transcription regulation</keyword>
<dbReference type="Pfam" id="PF13412">
    <property type="entry name" value="HTH_24"/>
    <property type="match status" value="1"/>
</dbReference>
<dbReference type="PRINTS" id="PR00033">
    <property type="entry name" value="HTHASNC"/>
</dbReference>